<dbReference type="RefSeq" id="XP_019090830.1">
    <property type="nucleotide sequence ID" value="XM_019235285.1"/>
</dbReference>
<dbReference type="GeneID" id="109128604"/>
<keyword evidence="2" id="KW-1185">Reference proteome</keyword>
<evidence type="ECO:0000256" key="1">
    <source>
        <dbReference type="SAM" id="MobiDB-lite"/>
    </source>
</evidence>
<feature type="region of interest" description="Disordered" evidence="1">
    <location>
        <begin position="1"/>
        <end position="23"/>
    </location>
</feature>
<gene>
    <name evidence="3" type="primary">LOC109128604</name>
</gene>
<feature type="region of interest" description="Disordered" evidence="1">
    <location>
        <begin position="39"/>
        <end position="59"/>
    </location>
</feature>
<reference evidence="2" key="1">
    <citation type="journal article" date="2014" name="Nat. Commun.">
        <title>The emerging biofuel crop Camelina sativa retains a highly undifferentiated hexaploid genome structure.</title>
        <authorList>
            <person name="Kagale S."/>
            <person name="Koh C."/>
            <person name="Nixon J."/>
            <person name="Bollina V."/>
            <person name="Clarke W.E."/>
            <person name="Tuteja R."/>
            <person name="Spillane C."/>
            <person name="Robinson S.J."/>
            <person name="Links M.G."/>
            <person name="Clarke C."/>
            <person name="Higgins E.E."/>
            <person name="Huebert T."/>
            <person name="Sharpe A.G."/>
            <person name="Parkin I.A."/>
        </authorList>
    </citation>
    <scope>NUCLEOTIDE SEQUENCE [LARGE SCALE GENOMIC DNA]</scope>
    <source>
        <strain evidence="2">cv. DH55</strain>
    </source>
</reference>
<feature type="compositionally biased region" description="Pro residues" evidence="1">
    <location>
        <begin position="1"/>
        <end position="18"/>
    </location>
</feature>
<name>A0ABM1QVP2_CAMSA</name>
<protein>
    <submittedName>
        <fullName evidence="3">Hyphal wall protein 1-like</fullName>
    </submittedName>
</protein>
<proteinExistence type="predicted"/>
<dbReference type="Proteomes" id="UP000694864">
    <property type="component" value="Chromosome 14"/>
</dbReference>
<reference evidence="3" key="2">
    <citation type="submission" date="2025-08" db="UniProtKB">
        <authorList>
            <consortium name="RefSeq"/>
        </authorList>
    </citation>
    <scope>IDENTIFICATION</scope>
    <source>
        <tissue evidence="3">Leaf</tissue>
    </source>
</reference>
<accession>A0ABM1QVP2</accession>
<evidence type="ECO:0000313" key="2">
    <source>
        <dbReference type="Proteomes" id="UP000694864"/>
    </source>
</evidence>
<organism evidence="2 3">
    <name type="scientific">Camelina sativa</name>
    <name type="common">False flax</name>
    <name type="synonym">Myagrum sativum</name>
    <dbReference type="NCBI Taxonomy" id="90675"/>
    <lineage>
        <taxon>Eukaryota</taxon>
        <taxon>Viridiplantae</taxon>
        <taxon>Streptophyta</taxon>
        <taxon>Embryophyta</taxon>
        <taxon>Tracheophyta</taxon>
        <taxon>Spermatophyta</taxon>
        <taxon>Magnoliopsida</taxon>
        <taxon>eudicotyledons</taxon>
        <taxon>Gunneridae</taxon>
        <taxon>Pentapetalae</taxon>
        <taxon>rosids</taxon>
        <taxon>malvids</taxon>
        <taxon>Brassicales</taxon>
        <taxon>Brassicaceae</taxon>
        <taxon>Camelineae</taxon>
        <taxon>Camelina</taxon>
    </lineage>
</organism>
<evidence type="ECO:0000313" key="3">
    <source>
        <dbReference type="RefSeq" id="XP_019090830.1"/>
    </source>
</evidence>
<sequence length="227" mass="23914">MAGAPDPNPPVPPDPPSLGPHALKDAVMTEPDMVSLIAAGPHPPSQTCNSAPPLAQGILGSHPPSVSIATSGLPLPSSGKPVSTVLTSQVDFGLPNQTTQGPLPASPPEYNWASRCKGASKFPNTEAEVSVSAEGTPRVKVPNAVFERGARLHSDYIVDIFYVKAPSYGKVWAVLNYLWEWKASFSRDPPSLQKAPIWATLSRVPFDLLTAEGLSFISSPLGKICAC</sequence>